<sequence>MPESEQTENLEPARKKQRREISQDELQEWDNYLNTRDDKETSCTEIQRHWHVTTGPPQLPDDLKQVIEADRESVETLNQLQRPIITRIEAMRVCSGPRVNSATFFEDVLEITRSVRAKEKKGAARAKQEPIPASSSIVSSSIATKPLRRMERDVSNPRATPMHGMPLALRGKSHRQKKIIPIIIVPNAATALINIHNAKDFLEDGRWINPGEKRKALAAANGGKLPREESVIISSKQLVKPQEQAQLGAKFDVFKVTDSPLKLKASEWDHVCGCFVSGNLWQFERWFSENPVEIFAKLAGFHLTFAEDRPHQTTSKWSVKQLKIGRAESARHMDRKVAKEFWKALYHFLRTSDTFLQSA</sequence>
<dbReference type="Pfam" id="PF05179">
    <property type="entry name" value="CDC73_C"/>
    <property type="match status" value="1"/>
</dbReference>
<dbReference type="GO" id="GO:0006368">
    <property type="term" value="P:transcription elongation by RNA polymerase II"/>
    <property type="evidence" value="ECO:0007669"/>
    <property type="project" value="InterPro"/>
</dbReference>
<dbReference type="InterPro" id="IPR038103">
    <property type="entry name" value="CDC73_C_sf"/>
</dbReference>
<feature type="region of interest" description="Disordered" evidence="5">
    <location>
        <begin position="1"/>
        <end position="22"/>
    </location>
</feature>
<dbReference type="GO" id="GO:0032968">
    <property type="term" value="P:positive regulation of transcription elongation by RNA polymerase II"/>
    <property type="evidence" value="ECO:0007669"/>
    <property type="project" value="TreeGrafter"/>
</dbReference>
<reference evidence="7" key="1">
    <citation type="submission" date="2021-01" db="EMBL/GenBank/DDBJ databases">
        <authorList>
            <person name="Corre E."/>
            <person name="Pelletier E."/>
            <person name="Niang G."/>
            <person name="Scheremetjew M."/>
            <person name="Finn R."/>
            <person name="Kale V."/>
            <person name="Holt S."/>
            <person name="Cochrane G."/>
            <person name="Meng A."/>
            <person name="Brown T."/>
            <person name="Cohen L."/>
        </authorList>
    </citation>
    <scope>NUCLEOTIDE SEQUENCE</scope>
    <source>
        <strain evidence="7">CCMP1594</strain>
    </source>
</reference>
<keyword evidence="4" id="KW-0539">Nucleus</keyword>
<dbReference type="EMBL" id="HBJA01085318">
    <property type="protein sequence ID" value="CAE0818563.1"/>
    <property type="molecule type" value="Transcribed_RNA"/>
</dbReference>
<feature type="compositionally biased region" description="Low complexity" evidence="5">
    <location>
        <begin position="130"/>
        <end position="143"/>
    </location>
</feature>
<dbReference type="InterPro" id="IPR031336">
    <property type="entry name" value="CDC73_C"/>
</dbReference>
<dbReference type="InterPro" id="IPR007852">
    <property type="entry name" value="Cdc73/Parafibromin"/>
</dbReference>
<dbReference type="GO" id="GO:0000993">
    <property type="term" value="F:RNA polymerase II complex binding"/>
    <property type="evidence" value="ECO:0007669"/>
    <property type="project" value="TreeGrafter"/>
</dbReference>
<evidence type="ECO:0000256" key="5">
    <source>
        <dbReference type="SAM" id="MobiDB-lite"/>
    </source>
</evidence>
<evidence type="ECO:0000259" key="6">
    <source>
        <dbReference type="Pfam" id="PF05179"/>
    </source>
</evidence>
<evidence type="ECO:0000256" key="1">
    <source>
        <dbReference type="ARBA" id="ARBA00004123"/>
    </source>
</evidence>
<dbReference type="PANTHER" id="PTHR12466">
    <property type="entry name" value="CDC73 DOMAIN PROTEIN"/>
    <property type="match status" value="1"/>
</dbReference>
<comment type="similarity">
    <text evidence="2">Belongs to the CDC73 family.</text>
</comment>
<accession>A0A7S4FXQ2</accession>
<keyword evidence="3" id="KW-0804">Transcription</keyword>
<evidence type="ECO:0000313" key="7">
    <source>
        <dbReference type="EMBL" id="CAE0818563.1"/>
    </source>
</evidence>
<comment type="subcellular location">
    <subcellularLocation>
        <location evidence="1">Nucleus</location>
    </subcellularLocation>
</comment>
<feature type="compositionally biased region" description="Basic and acidic residues" evidence="5">
    <location>
        <begin position="11"/>
        <end position="22"/>
    </location>
</feature>
<proteinExistence type="inferred from homology"/>
<feature type="domain" description="Cell division control protein 73 C-terminal" evidence="6">
    <location>
        <begin position="180"/>
        <end position="347"/>
    </location>
</feature>
<name>A0A7S4FXQ2_9EUGL</name>
<dbReference type="GO" id="GO:0016593">
    <property type="term" value="C:Cdc73/Paf1 complex"/>
    <property type="evidence" value="ECO:0007669"/>
    <property type="project" value="InterPro"/>
</dbReference>
<protein>
    <recommendedName>
        <fullName evidence="6">Cell division control protein 73 C-terminal domain-containing protein</fullName>
    </recommendedName>
</protein>
<evidence type="ECO:0000256" key="3">
    <source>
        <dbReference type="ARBA" id="ARBA00023163"/>
    </source>
</evidence>
<evidence type="ECO:0000256" key="4">
    <source>
        <dbReference type="ARBA" id="ARBA00023242"/>
    </source>
</evidence>
<dbReference type="PANTHER" id="PTHR12466:SF8">
    <property type="entry name" value="PARAFIBROMIN"/>
    <property type="match status" value="1"/>
</dbReference>
<dbReference type="Gene3D" id="3.40.50.11990">
    <property type="entry name" value="RNA polymerase II accessory factor, Cdc73 C-terminal domain"/>
    <property type="match status" value="1"/>
</dbReference>
<gene>
    <name evidence="7" type="ORF">EGYM00163_LOCUS29731</name>
</gene>
<dbReference type="AlphaFoldDB" id="A0A7S4FXQ2"/>
<organism evidence="7">
    <name type="scientific">Eutreptiella gymnastica</name>
    <dbReference type="NCBI Taxonomy" id="73025"/>
    <lineage>
        <taxon>Eukaryota</taxon>
        <taxon>Discoba</taxon>
        <taxon>Euglenozoa</taxon>
        <taxon>Euglenida</taxon>
        <taxon>Spirocuta</taxon>
        <taxon>Euglenophyceae</taxon>
        <taxon>Eutreptiales</taxon>
        <taxon>Eutreptiaceae</taxon>
        <taxon>Eutreptiella</taxon>
    </lineage>
</organism>
<evidence type="ECO:0000256" key="2">
    <source>
        <dbReference type="ARBA" id="ARBA00010427"/>
    </source>
</evidence>
<feature type="region of interest" description="Disordered" evidence="5">
    <location>
        <begin position="121"/>
        <end position="166"/>
    </location>
</feature>